<evidence type="ECO:0000259" key="2">
    <source>
        <dbReference type="PROSITE" id="PS50887"/>
    </source>
</evidence>
<keyword evidence="4" id="KW-1185">Reference proteome</keyword>
<evidence type="ECO:0000313" key="3">
    <source>
        <dbReference type="EMBL" id="NEL55074.1"/>
    </source>
</evidence>
<protein>
    <submittedName>
        <fullName evidence="3">Diguanylate cyclase</fullName>
    </submittedName>
</protein>
<dbReference type="Gene3D" id="3.30.70.270">
    <property type="match status" value="1"/>
</dbReference>
<dbReference type="PROSITE" id="PS50887">
    <property type="entry name" value="GGDEF"/>
    <property type="match status" value="1"/>
</dbReference>
<evidence type="ECO:0000256" key="1">
    <source>
        <dbReference type="SAM" id="MobiDB-lite"/>
    </source>
</evidence>
<organism evidence="3 4">
    <name type="scientific">Goekera deserti</name>
    <dbReference type="NCBI Taxonomy" id="2497753"/>
    <lineage>
        <taxon>Bacteria</taxon>
        <taxon>Bacillati</taxon>
        <taxon>Actinomycetota</taxon>
        <taxon>Actinomycetes</taxon>
        <taxon>Geodermatophilales</taxon>
        <taxon>Geodermatophilaceae</taxon>
        <taxon>Goekera</taxon>
    </lineage>
</organism>
<sequence>MSTSVLRFAPPARTRPARPAPVTPNPHGRHEVAATLPGRQELLDHLARLQPTSHEAAGTLLLIGLVHTEATVYPAATVLDTATSLISYALREGDLLGRAGPAEFAAVVQGSDADADAAAARVLAAVGAARIPGLTVAAGTAALQPDRRPAEILRRATLSLTVARSIGGGQVIRYRGSR</sequence>
<dbReference type="EMBL" id="JAAGWK010000020">
    <property type="protein sequence ID" value="NEL55074.1"/>
    <property type="molecule type" value="Genomic_DNA"/>
</dbReference>
<proteinExistence type="predicted"/>
<gene>
    <name evidence="3" type="ORF">G1H19_13830</name>
</gene>
<dbReference type="RefSeq" id="WP_152729375.1">
    <property type="nucleotide sequence ID" value="NZ_JAABOZ010000003.1"/>
</dbReference>
<comment type="caution">
    <text evidence="3">The sequence shown here is derived from an EMBL/GenBank/DDBJ whole genome shotgun (WGS) entry which is preliminary data.</text>
</comment>
<dbReference type="Proteomes" id="UP000470470">
    <property type="component" value="Unassembled WGS sequence"/>
</dbReference>
<dbReference type="InterPro" id="IPR043128">
    <property type="entry name" value="Rev_trsase/Diguanyl_cyclase"/>
</dbReference>
<dbReference type="InterPro" id="IPR000160">
    <property type="entry name" value="GGDEF_dom"/>
</dbReference>
<dbReference type="SUPFAM" id="SSF55073">
    <property type="entry name" value="Nucleotide cyclase"/>
    <property type="match status" value="1"/>
</dbReference>
<dbReference type="InterPro" id="IPR029787">
    <property type="entry name" value="Nucleotide_cyclase"/>
</dbReference>
<accession>A0A7K3WF59</accession>
<feature type="domain" description="GGDEF" evidence="2">
    <location>
        <begin position="56"/>
        <end position="176"/>
    </location>
</feature>
<reference evidence="3 4" key="1">
    <citation type="submission" date="2020-02" db="EMBL/GenBank/DDBJ databases">
        <title>The whole genome sequence of CPCC 205119.</title>
        <authorList>
            <person name="Jiang Z."/>
        </authorList>
    </citation>
    <scope>NUCLEOTIDE SEQUENCE [LARGE SCALE GENOMIC DNA]</scope>
    <source>
        <strain evidence="3 4">CPCC 205119</strain>
    </source>
</reference>
<evidence type="ECO:0000313" key="4">
    <source>
        <dbReference type="Proteomes" id="UP000470470"/>
    </source>
</evidence>
<name>A0A7K3WF59_9ACTN</name>
<feature type="region of interest" description="Disordered" evidence="1">
    <location>
        <begin position="1"/>
        <end position="28"/>
    </location>
</feature>
<dbReference type="SMART" id="SM00267">
    <property type="entry name" value="GGDEF"/>
    <property type="match status" value="1"/>
</dbReference>
<dbReference type="AlphaFoldDB" id="A0A7K3WF59"/>